<dbReference type="Gene3D" id="3.40.50.10490">
    <property type="entry name" value="Glucose-6-phosphate isomerase like protein, domain 1"/>
    <property type="match status" value="1"/>
</dbReference>
<evidence type="ECO:0000313" key="4">
    <source>
        <dbReference type="Proteomes" id="UP001266305"/>
    </source>
</evidence>
<name>A0ABQ9VF10_SAGOE</name>
<keyword evidence="4" id="KW-1185">Reference proteome</keyword>
<evidence type="ECO:0000256" key="2">
    <source>
        <dbReference type="ARBA" id="ARBA00023274"/>
    </source>
</evidence>
<dbReference type="EMBL" id="JASSZA010000007">
    <property type="protein sequence ID" value="KAK2107243.1"/>
    <property type="molecule type" value="Genomic_DNA"/>
</dbReference>
<evidence type="ECO:0000313" key="3">
    <source>
        <dbReference type="EMBL" id="KAK2107243.1"/>
    </source>
</evidence>
<organism evidence="3 4">
    <name type="scientific">Saguinus oedipus</name>
    <name type="common">Cotton-top tamarin</name>
    <name type="synonym">Oedipomidas oedipus</name>
    <dbReference type="NCBI Taxonomy" id="9490"/>
    <lineage>
        <taxon>Eukaryota</taxon>
        <taxon>Metazoa</taxon>
        <taxon>Chordata</taxon>
        <taxon>Craniata</taxon>
        <taxon>Vertebrata</taxon>
        <taxon>Euteleostomi</taxon>
        <taxon>Mammalia</taxon>
        <taxon>Eutheria</taxon>
        <taxon>Euarchontoglires</taxon>
        <taxon>Primates</taxon>
        <taxon>Haplorrhini</taxon>
        <taxon>Platyrrhini</taxon>
        <taxon>Cebidae</taxon>
        <taxon>Callitrichinae</taxon>
        <taxon>Saguinus</taxon>
    </lineage>
</organism>
<protein>
    <recommendedName>
        <fullName evidence="5">40S ribosomal protein SA</fullName>
    </recommendedName>
</protein>
<evidence type="ECO:0000256" key="1">
    <source>
        <dbReference type="ARBA" id="ARBA00022980"/>
    </source>
</evidence>
<keyword evidence="2" id="KW-0687">Ribonucleoprotein</keyword>
<keyword evidence="1" id="KW-0689">Ribosomal protein</keyword>
<accession>A0ABQ9VF10</accession>
<proteinExistence type="predicted"/>
<reference evidence="3 4" key="1">
    <citation type="submission" date="2023-05" db="EMBL/GenBank/DDBJ databases">
        <title>B98-5 Cell Line De Novo Hybrid Assembly: An Optical Mapping Approach.</title>
        <authorList>
            <person name="Kananen K."/>
            <person name="Auerbach J.A."/>
            <person name="Kautto E."/>
            <person name="Blachly J.S."/>
        </authorList>
    </citation>
    <scope>NUCLEOTIDE SEQUENCE [LARGE SCALE GENOMIC DNA]</scope>
    <source>
        <strain evidence="3">B95-8</strain>
        <tissue evidence="3">Cell line</tissue>
    </source>
</reference>
<gene>
    <name evidence="3" type="ORF">P7K49_016757</name>
</gene>
<dbReference type="Proteomes" id="UP001266305">
    <property type="component" value="Unassembled WGS sequence"/>
</dbReference>
<dbReference type="PANTHER" id="PTHR11489">
    <property type="entry name" value="40S RIBOSOMAL PROTEIN SA"/>
    <property type="match status" value="1"/>
</dbReference>
<dbReference type="InterPro" id="IPR023591">
    <property type="entry name" value="Ribosomal_uS2_flav_dom_sf"/>
</dbReference>
<sequence>MFRALDALKMKEDVLMFLAVGIHLGGTNLDFQMICYQRKSDGIYIINLKRTCKKLLLAACAIVAIWKLSCCQCHILQECQPAGYAEVCCCHRRHSYCWVPLLTRSKQRPGNRVFRWLLIPGLTTNLVQGYGMFT</sequence>
<dbReference type="SUPFAM" id="SSF52313">
    <property type="entry name" value="Ribosomal protein S2"/>
    <property type="match status" value="1"/>
</dbReference>
<dbReference type="InterPro" id="IPR005707">
    <property type="entry name" value="Ribosomal_uS2_euk/arc"/>
</dbReference>
<comment type="caution">
    <text evidence="3">The sequence shown here is derived from an EMBL/GenBank/DDBJ whole genome shotgun (WGS) entry which is preliminary data.</text>
</comment>
<evidence type="ECO:0008006" key="5">
    <source>
        <dbReference type="Google" id="ProtNLM"/>
    </source>
</evidence>